<gene>
    <name evidence="2" type="ORF">EWM57_00075</name>
</gene>
<dbReference type="InterPro" id="IPR052957">
    <property type="entry name" value="Auxin_embryo_med"/>
</dbReference>
<dbReference type="PANTHER" id="PTHR32387:SF0">
    <property type="entry name" value="PROTEIN NO VEIN"/>
    <property type="match status" value="1"/>
</dbReference>
<comment type="caution">
    <text evidence="2">The sequence shown here is derived from an EMBL/GenBank/DDBJ whole genome shotgun (WGS) entry which is preliminary data.</text>
</comment>
<evidence type="ECO:0000313" key="2">
    <source>
        <dbReference type="EMBL" id="RYU84759.1"/>
    </source>
</evidence>
<evidence type="ECO:0000313" key="3">
    <source>
        <dbReference type="Proteomes" id="UP000294155"/>
    </source>
</evidence>
<sequence length="1332" mass="149479">MHPKEFIAELYQKRAVYNHHSQAYTVARLLKTVSTDIYSDSLRFLFELIQNADDAALGTENEVHFQFLPGYLITCHQGKAFTEGDIDAITDADASTKTADPTKTGYKGIGFKAVFAKSKRVVIWSGGYQFKFDQEANLPKYPWQIIPIWVESDELPTEVAQFIAQNTYKVYTCLELDSTTKLEEELKHLLNPQLLLFLRRVGRISVASPTQPSYSISRQRTDHSAAYQHVTLIDQEQRTATWLLKIFDQLPVPEALSLEMAEDDKTPEKLRLATVTEVAFAARIEGNTLIPLRPEESRLYTYLPTEETGFAFPFLVNGTFFTTSSRQSLHVDSKWNQWLFELLAEKLLDWLELLAGSEYGLQLLAMLPKRFNSSSQVLKQRFDQGLAATIASRRLVLSTDLTPKTISESLLDETGLAAQSFIDPANMLTFWAATKGAAQANSFVNPAFAHATRLMDYGLTVFRLEHVEPFFRSSNFTEHHAVADNFALLAYFKEKADSDHSGDWFATLQDLPFIYDTSEVLRSPETGVCFPAEVGDASTELGDIPVIHSAVFDQLSAVPPLHKWLEKLGVKRPSEITYITNVLVPALRAGEEVITEASYLQVTNYLFRLHQEGSLSAELVEALRELPLKTSDGQFVAAQHCYLASAYHPLLPLEKTIAELSFVSESYLGNGSGFMEWNQFFKRLKVKDRIELEAITANNSLTALASITNPNWLTAAEAQAQKLSRGFGFGSHNLIAGLKLPSFLNLTASNFKYGQLFWNTLLKQEVSPEPLVAKVLYFYGVGGGRNSYRIQVDNYFTWFVAEQPCIPTTTGKLLPAHEVFLNNKDTEEIAGKYLPVFDCSIRPNQAWRDVLKLRLQLQTTDYLSVLGSIATDGERSQPTPRVLKTIGLVYKALSYTALDGLPEDHKAIRQWAAKNRLVSSTLAFEQPSNLLWIKLDGFANLAGQVKSMYVPANADATSAGFTALMNLFKIRIVESYTPNVVDPQPEPSLKSKLLNIMPALAALYAKKHFTELDDIYQQAKQQVLQTTFYQAAAVRICFSDKGQIVESDPLDVLREPQSFFFTAAWDSPLALYWLLPELESLLTITGLRQELRLLLELQPAVARGWLATQGIDEDVVLAYCLTLDAHTTYDEPEAVPLPVYVDVPPLGAAIRTPFSTPVTESSWSFKPSVTPEEVVLSDQPVGARSWHPAPIVTFTPTEMAASATRLASEADRVASGEWSEAFVKRRLTSQSSRFSSIEWVNEHGESRLPYDFRVVENGVEKYIEVKGTPSAEKGEFYYSVAEWKWMFAHKDRYSIYRVFEAGEDTAYEVVIENPSEYLLRGELLPVPIVLTL</sequence>
<dbReference type="EMBL" id="SEWE01000001">
    <property type="protein sequence ID" value="RYU84759.1"/>
    <property type="molecule type" value="Genomic_DNA"/>
</dbReference>
<feature type="domain" description="Protein NO VEIN C-terminal" evidence="1">
    <location>
        <begin position="1229"/>
        <end position="1305"/>
    </location>
</feature>
<dbReference type="PANTHER" id="PTHR32387">
    <property type="entry name" value="WU:FJ29H11"/>
    <property type="match status" value="1"/>
</dbReference>
<dbReference type="SUPFAM" id="SSF55874">
    <property type="entry name" value="ATPase domain of HSP90 chaperone/DNA topoisomerase II/histidine kinase"/>
    <property type="match status" value="1"/>
</dbReference>
<name>A0A4Q5LG76_9BACT</name>
<accession>A0A4Q5LG76</accession>
<proteinExistence type="predicted"/>
<reference evidence="2 3" key="1">
    <citation type="submission" date="2019-02" db="EMBL/GenBank/DDBJ databases">
        <title>Bacterial novel species isolated from soil.</title>
        <authorList>
            <person name="Jung H.-Y."/>
        </authorList>
    </citation>
    <scope>NUCLEOTIDE SEQUENCE [LARGE SCALE GENOMIC DNA]</scope>
    <source>
        <strain evidence="2 3">1-3-3-3</strain>
    </source>
</reference>
<protein>
    <submittedName>
        <fullName evidence="2">DUF3883 domain-containing protein</fullName>
    </submittedName>
</protein>
<evidence type="ECO:0000259" key="1">
    <source>
        <dbReference type="Pfam" id="PF13020"/>
    </source>
</evidence>
<dbReference type="Pfam" id="PF13020">
    <property type="entry name" value="NOV_C"/>
    <property type="match status" value="1"/>
</dbReference>
<organism evidence="2 3">
    <name type="scientific">Hymenobacter persicinus</name>
    <dbReference type="NCBI Taxonomy" id="2025506"/>
    <lineage>
        <taxon>Bacteria</taxon>
        <taxon>Pseudomonadati</taxon>
        <taxon>Bacteroidota</taxon>
        <taxon>Cytophagia</taxon>
        <taxon>Cytophagales</taxon>
        <taxon>Hymenobacteraceae</taxon>
        <taxon>Hymenobacter</taxon>
    </lineage>
</organism>
<keyword evidence="3" id="KW-1185">Reference proteome</keyword>
<dbReference type="NCBIfam" id="NF047352">
    <property type="entry name" value="P_loop_sacsin"/>
    <property type="match status" value="1"/>
</dbReference>
<dbReference type="RefSeq" id="WP_129919095.1">
    <property type="nucleotide sequence ID" value="NZ_SEWE01000001.1"/>
</dbReference>
<dbReference type="Gene3D" id="3.30.565.10">
    <property type="entry name" value="Histidine kinase-like ATPase, C-terminal domain"/>
    <property type="match status" value="1"/>
</dbReference>
<dbReference type="InterPro" id="IPR036890">
    <property type="entry name" value="HATPase_C_sf"/>
</dbReference>
<dbReference type="Proteomes" id="UP000294155">
    <property type="component" value="Unassembled WGS sequence"/>
</dbReference>
<dbReference type="InterPro" id="IPR024975">
    <property type="entry name" value="NOV_C"/>
</dbReference>
<dbReference type="OrthoDB" id="1062081at2"/>